<feature type="domain" description="UNC-45/Cro1/She4 central" evidence="4">
    <location>
        <begin position="225"/>
        <end position="381"/>
    </location>
</feature>
<dbReference type="Gene3D" id="1.25.10.10">
    <property type="entry name" value="Leucine-rich Repeat Variant"/>
    <property type="match status" value="1"/>
</dbReference>
<reference evidence="5 6" key="1">
    <citation type="journal article" date="2014" name="BMC Genomics">
        <title>Genome sequencing of four Aureobasidium pullulans varieties: biotechnological potential, stress tolerance, and description of new species.</title>
        <authorList>
            <person name="Gostin Ar C."/>
            <person name="Ohm R.A."/>
            <person name="Kogej T."/>
            <person name="Sonjak S."/>
            <person name="Turk M."/>
            <person name="Zajc J."/>
            <person name="Zalar P."/>
            <person name="Grube M."/>
            <person name="Sun H."/>
            <person name="Han J."/>
            <person name="Sharma A."/>
            <person name="Chiniquy J."/>
            <person name="Ngan C.Y."/>
            <person name="Lipzen A."/>
            <person name="Barry K."/>
            <person name="Grigoriev I.V."/>
            <person name="Gunde-Cimerman N."/>
        </authorList>
    </citation>
    <scope>NUCLEOTIDE SEQUENCE [LARGE SCALE GENOMIC DNA]</scope>
    <source>
        <strain evidence="5 6">CBS 110374</strain>
    </source>
</reference>
<feature type="region of interest" description="Disordered" evidence="3">
    <location>
        <begin position="480"/>
        <end position="504"/>
    </location>
</feature>
<dbReference type="InterPro" id="IPR024660">
    <property type="entry name" value="UCS_central_dom"/>
</dbReference>
<dbReference type="SUPFAM" id="SSF48371">
    <property type="entry name" value="ARM repeat"/>
    <property type="match status" value="2"/>
</dbReference>
<sequence>MADSSTIQRAEELVAQARSCIEQRQLQKATQLAKEAASLAPTNKNVQALVQSLSQAGSDGSQILSLVKSYVEYGEQKDGQEAVSLLKQHVAVPSDQINDVAHLLFDHDGKPTQIRDELTGAFVINSAAARKQLANRIQVGTEATRYFRLLWRRGEHSFNSILPVLLDAEAWPSTEVQTQAKRDAFLLALGKLLDPALEHGEWSMTLIARLLTSNAQDMAGLIDRDAFEIVLAQLDIRLDTKIRAQATLAVAKLLEETREEGEAIFTDYITNGVAKGHNDELIVAFSAAASVFPIVPQTVAKLFLTPGFLEGLVPVLERNSMGQRKSHRLEQAAMELLSAACVDKACRESISKVAYNWLDDVAHTSTESAAASMAALVLAKIPPKPESEESSITHADDLSSLLVNLTMNASSPAEQQSSIEGLAYTSLQPKIKMEILSNSALLKKLIERLKSTTTADPCTFGILTIFSNLVSYRPAQSEEQQKMSQLKDYAQAKKPEEKDPLDDDKHVTARCKTVLDADLVPVLVAAARSHYTITILGIAAKILHALAREQKHRGKLAQQGAVKLLLQTIDRLQSPTGPAAASDSAQAAIHLAAHALARILISVDPNHVFSRAMPAISALRPLTLLLTPDTNSDTRDLLPVFESLLALTNLASLEDESVKDALLKQAWDPTQDLLLSSNKLIQRGAVELVCNLMASPAGVAKYADGSAAAKQRLHILLALADAEDVATRCAAGGALAMLTEWDAAANAVLEHERGIPILLDLCADAKDEIKHRGLVCVLNVISAPGEIGPRGMEKVRQHDGLEEIKDSLRECRDASVMAVGVEVLKAIMAKDGNKGKTITQG</sequence>
<evidence type="ECO:0000259" key="4">
    <source>
        <dbReference type="Pfam" id="PF11701"/>
    </source>
</evidence>
<evidence type="ECO:0000313" key="5">
    <source>
        <dbReference type="EMBL" id="KEQ59579.1"/>
    </source>
</evidence>
<dbReference type="AlphaFoldDB" id="A0A074VKF8"/>
<proteinExistence type="predicted"/>
<keyword evidence="6" id="KW-1185">Reference proteome</keyword>
<evidence type="ECO:0000256" key="2">
    <source>
        <dbReference type="ARBA" id="ARBA00022490"/>
    </source>
</evidence>
<organism evidence="5 6">
    <name type="scientific">Aureobasidium melanogenum (strain CBS 110374)</name>
    <name type="common">Aureobasidium pullulans var. melanogenum</name>
    <dbReference type="NCBI Taxonomy" id="1043003"/>
    <lineage>
        <taxon>Eukaryota</taxon>
        <taxon>Fungi</taxon>
        <taxon>Dikarya</taxon>
        <taxon>Ascomycota</taxon>
        <taxon>Pezizomycotina</taxon>
        <taxon>Dothideomycetes</taxon>
        <taxon>Dothideomycetidae</taxon>
        <taxon>Dothideales</taxon>
        <taxon>Saccotheciaceae</taxon>
        <taxon>Aureobasidium</taxon>
    </lineage>
</organism>
<dbReference type="InterPro" id="IPR016024">
    <property type="entry name" value="ARM-type_fold"/>
</dbReference>
<dbReference type="GeneID" id="63916423"/>
<dbReference type="HOGENOM" id="CLU_016305_0_0_1"/>
<dbReference type="EMBL" id="KL584847">
    <property type="protein sequence ID" value="KEQ59579.1"/>
    <property type="molecule type" value="Genomic_DNA"/>
</dbReference>
<evidence type="ECO:0000256" key="1">
    <source>
        <dbReference type="ARBA" id="ARBA00004496"/>
    </source>
</evidence>
<dbReference type="PANTHER" id="PTHR45994:SF1">
    <property type="entry name" value="FI21225P1"/>
    <property type="match status" value="1"/>
</dbReference>
<dbReference type="RefSeq" id="XP_040876602.1">
    <property type="nucleotide sequence ID" value="XM_041023050.1"/>
</dbReference>
<dbReference type="InterPro" id="IPR011989">
    <property type="entry name" value="ARM-like"/>
</dbReference>
<dbReference type="GO" id="GO:0005737">
    <property type="term" value="C:cytoplasm"/>
    <property type="evidence" value="ECO:0007669"/>
    <property type="project" value="UniProtKB-SubCell"/>
</dbReference>
<protein>
    <submittedName>
        <fullName evidence="5">ARM repeat-containing protein</fullName>
    </submittedName>
</protein>
<feature type="compositionally biased region" description="Basic and acidic residues" evidence="3">
    <location>
        <begin position="490"/>
        <end position="504"/>
    </location>
</feature>
<dbReference type="Gene3D" id="1.25.10.100">
    <property type="match status" value="1"/>
</dbReference>
<dbReference type="PANTHER" id="PTHR45994">
    <property type="entry name" value="FI21225P1"/>
    <property type="match status" value="1"/>
</dbReference>
<comment type="subcellular location">
    <subcellularLocation>
        <location evidence="1">Cytoplasm</location>
    </subcellularLocation>
</comment>
<gene>
    <name evidence="5" type="ORF">M437DRAFT_56412</name>
</gene>
<evidence type="ECO:0000256" key="3">
    <source>
        <dbReference type="SAM" id="MobiDB-lite"/>
    </source>
</evidence>
<dbReference type="STRING" id="1043003.A0A074VKF8"/>
<dbReference type="Pfam" id="PF11701">
    <property type="entry name" value="UNC45-central"/>
    <property type="match status" value="1"/>
</dbReference>
<dbReference type="Proteomes" id="UP000030672">
    <property type="component" value="Unassembled WGS sequence"/>
</dbReference>
<evidence type="ECO:0000313" key="6">
    <source>
        <dbReference type="Proteomes" id="UP000030672"/>
    </source>
</evidence>
<dbReference type="GO" id="GO:0051879">
    <property type="term" value="F:Hsp90 protein binding"/>
    <property type="evidence" value="ECO:0007669"/>
    <property type="project" value="TreeGrafter"/>
</dbReference>
<name>A0A074VKF8_AURM1</name>
<keyword evidence="2" id="KW-0963">Cytoplasm</keyword>
<accession>A0A074VKF8</accession>